<dbReference type="InParanoid" id="A0A0G4EES7"/>
<protein>
    <submittedName>
        <fullName evidence="1">Uncharacterized protein</fullName>
    </submittedName>
</protein>
<keyword evidence="2" id="KW-1185">Reference proteome</keyword>
<organism evidence="1 2">
    <name type="scientific">Vitrella brassicaformis (strain CCMP3155)</name>
    <dbReference type="NCBI Taxonomy" id="1169540"/>
    <lineage>
        <taxon>Eukaryota</taxon>
        <taxon>Sar</taxon>
        <taxon>Alveolata</taxon>
        <taxon>Colpodellida</taxon>
        <taxon>Vitrellaceae</taxon>
        <taxon>Vitrella</taxon>
    </lineage>
</organism>
<proteinExistence type="predicted"/>
<dbReference type="AlphaFoldDB" id="A0A0G4EES7"/>
<name>A0A0G4EES7_VITBC</name>
<dbReference type="Proteomes" id="UP000041254">
    <property type="component" value="Unassembled WGS sequence"/>
</dbReference>
<reference evidence="1 2" key="1">
    <citation type="submission" date="2014-11" db="EMBL/GenBank/DDBJ databases">
        <authorList>
            <person name="Zhu J."/>
            <person name="Qi W."/>
            <person name="Song R."/>
        </authorList>
    </citation>
    <scope>NUCLEOTIDE SEQUENCE [LARGE SCALE GENOMIC DNA]</scope>
</reference>
<gene>
    <name evidence="1" type="ORF">Vbra_11438</name>
</gene>
<accession>A0A0G4EES7</accession>
<dbReference type="VEuPathDB" id="CryptoDB:Vbra_11438"/>
<evidence type="ECO:0000313" key="1">
    <source>
        <dbReference type="EMBL" id="CEL93902.1"/>
    </source>
</evidence>
<dbReference type="EMBL" id="CDMY01000198">
    <property type="protein sequence ID" value="CEL93902.1"/>
    <property type="molecule type" value="Genomic_DNA"/>
</dbReference>
<evidence type="ECO:0000313" key="2">
    <source>
        <dbReference type="Proteomes" id="UP000041254"/>
    </source>
</evidence>
<sequence>MTQHTRVHPPVPLHRLKYPPLPLHLPAEYRRQQEAATYQEDLAALGEEAARESVEILRASGVIDRDWKGMRVQRDIQGLMLVRPICCMVICCV</sequence>